<keyword evidence="6" id="KW-0457">Lysine biosynthesis</keyword>
<dbReference type="InterPro" id="IPR010175">
    <property type="entry name" value="LysK"/>
</dbReference>
<dbReference type="PANTHER" id="PTHR43808">
    <property type="entry name" value="ACETYLORNITHINE DEACETYLASE"/>
    <property type="match status" value="1"/>
</dbReference>
<dbReference type="AlphaFoldDB" id="A0A402AL48"/>
<organism evidence="8 9">
    <name type="scientific">Dictyobacter kobayashii</name>
    <dbReference type="NCBI Taxonomy" id="2014872"/>
    <lineage>
        <taxon>Bacteria</taxon>
        <taxon>Bacillati</taxon>
        <taxon>Chloroflexota</taxon>
        <taxon>Ktedonobacteria</taxon>
        <taxon>Ktedonobacterales</taxon>
        <taxon>Dictyobacteraceae</taxon>
        <taxon>Dictyobacter</taxon>
    </lineage>
</organism>
<keyword evidence="2" id="KW-0028">Amino-acid biosynthesis</keyword>
<dbReference type="EMBL" id="BIFS01000001">
    <property type="protein sequence ID" value="GCE19928.1"/>
    <property type="molecule type" value="Genomic_DNA"/>
</dbReference>
<keyword evidence="4" id="KW-0378">Hydrolase</keyword>
<dbReference type="Proteomes" id="UP000287188">
    <property type="component" value="Unassembled WGS sequence"/>
</dbReference>
<keyword evidence="5" id="KW-0862">Zinc</keyword>
<protein>
    <recommendedName>
        <fullName evidence="10">Acetyl-lysine deacetylase</fullName>
    </recommendedName>
</protein>
<name>A0A402AL48_9CHLR</name>
<dbReference type="GO" id="GO:0016811">
    <property type="term" value="F:hydrolase activity, acting on carbon-nitrogen (but not peptide) bonds, in linear amides"/>
    <property type="evidence" value="ECO:0007669"/>
    <property type="project" value="InterPro"/>
</dbReference>
<sequence>MARTSSPAHPIVVVGAVEEEAATSRGARGVVNRYQPSACIIGEPSSSQAVTIGYKGRLLLDGCVTHQSSHSAGPLQSSNEVAAAFWECVRRHAEAWNQEHAGNSTFAALLPSLRSINSAQDGLEERTSFTIGYRLPPNFDIAALREQLQRWAYEDEIHLIFSGEEVAYQTTRAIPLARAFIAAIRATGEQPTFKHKTGTSDMNVVGPIWGQNIVAYGPGDSRLDHTPNEHIRLAEYTHAIDVLERVLQDIASQRETAL</sequence>
<dbReference type="PANTHER" id="PTHR43808:SF28">
    <property type="entry name" value="[LYSW]-LYSINE_[LYSW]-ORNITHINE HYDROLASE"/>
    <property type="match status" value="1"/>
</dbReference>
<evidence type="ECO:0000256" key="1">
    <source>
        <dbReference type="ARBA" id="ARBA00022490"/>
    </source>
</evidence>
<keyword evidence="9" id="KW-1185">Reference proteome</keyword>
<dbReference type="Gene3D" id="3.30.70.360">
    <property type="match status" value="1"/>
</dbReference>
<dbReference type="GO" id="GO:0050897">
    <property type="term" value="F:cobalt ion binding"/>
    <property type="evidence" value="ECO:0007669"/>
    <property type="project" value="InterPro"/>
</dbReference>
<gene>
    <name evidence="8" type="ORF">KDK_37280</name>
</gene>
<dbReference type="SUPFAM" id="SSF53187">
    <property type="entry name" value="Zn-dependent exopeptidases"/>
    <property type="match status" value="1"/>
</dbReference>
<keyword evidence="1" id="KW-0963">Cytoplasm</keyword>
<evidence type="ECO:0000256" key="4">
    <source>
        <dbReference type="ARBA" id="ARBA00022801"/>
    </source>
</evidence>
<proteinExistence type="predicted"/>
<dbReference type="NCBIfam" id="TIGR01902">
    <property type="entry name" value="dapE-lys-deAc"/>
    <property type="match status" value="1"/>
</dbReference>
<dbReference type="InterPro" id="IPR002933">
    <property type="entry name" value="Peptidase_M20"/>
</dbReference>
<evidence type="ECO:0000256" key="5">
    <source>
        <dbReference type="ARBA" id="ARBA00022833"/>
    </source>
</evidence>
<dbReference type="Pfam" id="PF01546">
    <property type="entry name" value="Peptidase_M20"/>
    <property type="match status" value="1"/>
</dbReference>
<dbReference type="GO" id="GO:0009085">
    <property type="term" value="P:lysine biosynthetic process"/>
    <property type="evidence" value="ECO:0007669"/>
    <property type="project" value="UniProtKB-KW"/>
</dbReference>
<evidence type="ECO:0000256" key="6">
    <source>
        <dbReference type="ARBA" id="ARBA00023154"/>
    </source>
</evidence>
<evidence type="ECO:0000313" key="8">
    <source>
        <dbReference type="EMBL" id="GCE19928.1"/>
    </source>
</evidence>
<evidence type="ECO:0000313" key="9">
    <source>
        <dbReference type="Proteomes" id="UP000287188"/>
    </source>
</evidence>
<reference evidence="9" key="1">
    <citation type="submission" date="2018-12" db="EMBL/GenBank/DDBJ databases">
        <title>Tengunoibacter tsumagoiensis gen. nov., sp. nov., Dictyobacter kobayashii sp. nov., D. alpinus sp. nov., and D. joshuensis sp. nov. and description of Dictyobacteraceae fam. nov. within the order Ktedonobacterales isolated from Tengu-no-mugimeshi.</title>
        <authorList>
            <person name="Wang C.M."/>
            <person name="Zheng Y."/>
            <person name="Sakai Y."/>
            <person name="Toyoda A."/>
            <person name="Minakuchi Y."/>
            <person name="Abe K."/>
            <person name="Yokota A."/>
            <person name="Yabe S."/>
        </authorList>
    </citation>
    <scope>NUCLEOTIDE SEQUENCE [LARGE SCALE GENOMIC DNA]</scope>
    <source>
        <strain evidence="9">Uno11</strain>
    </source>
</reference>
<keyword evidence="7" id="KW-0170">Cobalt</keyword>
<evidence type="ECO:0000256" key="3">
    <source>
        <dbReference type="ARBA" id="ARBA00022723"/>
    </source>
</evidence>
<comment type="caution">
    <text evidence="8">The sequence shown here is derived from an EMBL/GenBank/DDBJ whole genome shotgun (WGS) entry which is preliminary data.</text>
</comment>
<keyword evidence="3" id="KW-0479">Metal-binding</keyword>
<accession>A0A402AL48</accession>
<evidence type="ECO:0008006" key="10">
    <source>
        <dbReference type="Google" id="ProtNLM"/>
    </source>
</evidence>
<dbReference type="InterPro" id="IPR050072">
    <property type="entry name" value="Peptidase_M20A"/>
</dbReference>
<dbReference type="RefSeq" id="WP_246035393.1">
    <property type="nucleotide sequence ID" value="NZ_BIFS01000001.1"/>
</dbReference>
<evidence type="ECO:0000256" key="7">
    <source>
        <dbReference type="ARBA" id="ARBA00023285"/>
    </source>
</evidence>
<evidence type="ECO:0000256" key="2">
    <source>
        <dbReference type="ARBA" id="ARBA00022605"/>
    </source>
</evidence>
<dbReference type="GO" id="GO:0008270">
    <property type="term" value="F:zinc ion binding"/>
    <property type="evidence" value="ECO:0007669"/>
    <property type="project" value="InterPro"/>
</dbReference>